<dbReference type="EMBL" id="JBANAX010000436">
    <property type="protein sequence ID" value="KAL1208892.1"/>
    <property type="molecule type" value="Genomic_DNA"/>
</dbReference>
<dbReference type="CDD" id="cd00303">
    <property type="entry name" value="retropepsin_like"/>
    <property type="match status" value="1"/>
</dbReference>
<evidence type="ECO:0000313" key="1">
    <source>
        <dbReference type="EMBL" id="KAL1208892.1"/>
    </source>
</evidence>
<name>A0ABD1AQ77_CARAN</name>
<dbReference type="Gene3D" id="2.40.70.10">
    <property type="entry name" value="Acid Proteases"/>
    <property type="match status" value="1"/>
</dbReference>
<reference evidence="1 2" key="1">
    <citation type="submission" date="2024-04" db="EMBL/GenBank/DDBJ databases">
        <title>Genome assembly C_amara_ONT_v2.</title>
        <authorList>
            <person name="Yant L."/>
            <person name="Moore C."/>
            <person name="Slenker M."/>
        </authorList>
    </citation>
    <scope>NUCLEOTIDE SEQUENCE [LARGE SCALE GENOMIC DNA]</scope>
    <source>
        <tissue evidence="1">Leaf</tissue>
    </source>
</reference>
<keyword evidence="2" id="KW-1185">Reference proteome</keyword>
<dbReference type="InterPro" id="IPR021109">
    <property type="entry name" value="Peptidase_aspartic_dom_sf"/>
</dbReference>
<dbReference type="PANTHER" id="PTHR33067">
    <property type="entry name" value="RNA-DIRECTED DNA POLYMERASE-RELATED"/>
    <property type="match status" value="1"/>
</dbReference>
<dbReference type="Proteomes" id="UP001558713">
    <property type="component" value="Unassembled WGS sequence"/>
</dbReference>
<dbReference type="AlphaFoldDB" id="A0ABD1AQ77"/>
<proteinExistence type="predicted"/>
<gene>
    <name evidence="1" type="ORF">V5N11_010569</name>
</gene>
<accession>A0ABD1AQ77</accession>
<dbReference type="SUPFAM" id="SSF50630">
    <property type="entry name" value="Acid proteases"/>
    <property type="match status" value="1"/>
</dbReference>
<evidence type="ECO:0000313" key="2">
    <source>
        <dbReference type="Proteomes" id="UP001558713"/>
    </source>
</evidence>
<protein>
    <submittedName>
        <fullName evidence="1">Uncharacterized protein</fullName>
    </submittedName>
</protein>
<organism evidence="1 2">
    <name type="scientific">Cardamine amara subsp. amara</name>
    <dbReference type="NCBI Taxonomy" id="228776"/>
    <lineage>
        <taxon>Eukaryota</taxon>
        <taxon>Viridiplantae</taxon>
        <taxon>Streptophyta</taxon>
        <taxon>Embryophyta</taxon>
        <taxon>Tracheophyta</taxon>
        <taxon>Spermatophyta</taxon>
        <taxon>Magnoliopsida</taxon>
        <taxon>eudicotyledons</taxon>
        <taxon>Gunneridae</taxon>
        <taxon>Pentapetalae</taxon>
        <taxon>rosids</taxon>
        <taxon>malvids</taxon>
        <taxon>Brassicales</taxon>
        <taxon>Brassicaceae</taxon>
        <taxon>Cardamineae</taxon>
        <taxon>Cardamine</taxon>
    </lineage>
</organism>
<sequence>MIPAMKKYLKGLIVGKVSTKKNVMMVSKDCIAVLQNKMIKKLEYPGKIFLSVTIGAEIFAGSLCDLGSSVNLMPYSVARRLGFTKFKSTKVSLIFADRSVKLPVGTLEDLYVKIGNTFIPADFVVLELDEEPKYPLILGRPFLRTAGAIIDMRNDTIDIRLGDITMTFVMNRMFKKPMLDGQNFTVENDDEICDEVAEEILAYDPLEIALTQAEGEHGFLSEDTAGFAKMLDSSQRVEKMVACMNLEVEEEFISRASDEATALEGACNTRVPGNGVSVRAMLWSVEKCPRNERPSGTQFG</sequence>
<dbReference type="PANTHER" id="PTHR33067:SF31">
    <property type="entry name" value="RNA-DIRECTED DNA POLYMERASE"/>
    <property type="match status" value="1"/>
</dbReference>
<dbReference type="Pfam" id="PF13650">
    <property type="entry name" value="Asp_protease_2"/>
    <property type="match status" value="1"/>
</dbReference>
<comment type="caution">
    <text evidence="1">The sequence shown here is derived from an EMBL/GenBank/DDBJ whole genome shotgun (WGS) entry which is preliminary data.</text>
</comment>